<proteinExistence type="predicted"/>
<dbReference type="Pfam" id="PF01694">
    <property type="entry name" value="Rhomboid"/>
    <property type="match status" value="1"/>
</dbReference>
<dbReference type="InterPro" id="IPR035952">
    <property type="entry name" value="Rhomboid-like_sf"/>
</dbReference>
<dbReference type="SUPFAM" id="SSF144091">
    <property type="entry name" value="Rhomboid-like"/>
    <property type="match status" value="1"/>
</dbReference>
<dbReference type="EMBL" id="FTNR01000021">
    <property type="protein sequence ID" value="SIS18968.1"/>
    <property type="molecule type" value="Genomic_DNA"/>
</dbReference>
<keyword evidence="8" id="KW-1185">Reference proteome</keyword>
<feature type="transmembrane region" description="Helical" evidence="5">
    <location>
        <begin position="43"/>
        <end position="61"/>
    </location>
</feature>
<feature type="domain" description="Peptidase S54 rhomboid" evidence="6">
    <location>
        <begin position="34"/>
        <end position="183"/>
    </location>
</feature>
<dbReference type="AlphaFoldDB" id="A0A1N7H2Q2"/>
<feature type="transmembrane region" description="Helical" evidence="5">
    <location>
        <begin position="68"/>
        <end position="88"/>
    </location>
</feature>
<evidence type="ECO:0000256" key="1">
    <source>
        <dbReference type="ARBA" id="ARBA00004141"/>
    </source>
</evidence>
<gene>
    <name evidence="7" type="ORF">SAMN05421752_12135</name>
</gene>
<keyword evidence="4 5" id="KW-0472">Membrane</keyword>
<organism evidence="7 8">
    <name type="scientific">Natronorubrum thiooxidans</name>
    <dbReference type="NCBI Taxonomy" id="308853"/>
    <lineage>
        <taxon>Archaea</taxon>
        <taxon>Methanobacteriati</taxon>
        <taxon>Methanobacteriota</taxon>
        <taxon>Stenosarchaea group</taxon>
        <taxon>Halobacteria</taxon>
        <taxon>Halobacteriales</taxon>
        <taxon>Natrialbaceae</taxon>
        <taxon>Natronorubrum</taxon>
    </lineage>
</organism>
<dbReference type="GO" id="GO:0004252">
    <property type="term" value="F:serine-type endopeptidase activity"/>
    <property type="evidence" value="ECO:0007669"/>
    <property type="project" value="InterPro"/>
</dbReference>
<evidence type="ECO:0000256" key="2">
    <source>
        <dbReference type="ARBA" id="ARBA00022692"/>
    </source>
</evidence>
<dbReference type="Proteomes" id="UP000185936">
    <property type="component" value="Unassembled WGS sequence"/>
</dbReference>
<sequence length="195" mass="21691">MNRDVVPWATALLTVWMVGLYLLDPVPDTTAKYFFLSPWMHSGWSHFWNNMAFFIPLGIYAERRVDSIPFLAFAVLIPYLALHVPPLWGLGGWSQGASGLTKALTSYAIPALLVGFSGQLEDLSDFEFDWQEVAVAVLMLLATVFLTVNGWATVQRFAGLESSPDGVSVGSHFFGLVFGMLWFAWRAMRHGLVDA</sequence>
<evidence type="ECO:0000259" key="6">
    <source>
        <dbReference type="Pfam" id="PF01694"/>
    </source>
</evidence>
<dbReference type="RefSeq" id="WP_143823950.1">
    <property type="nucleotide sequence ID" value="NZ_FTNR01000021.1"/>
</dbReference>
<comment type="subcellular location">
    <subcellularLocation>
        <location evidence="1">Membrane</location>
        <topology evidence="1">Multi-pass membrane protein</topology>
    </subcellularLocation>
</comment>
<feature type="transmembrane region" description="Helical" evidence="5">
    <location>
        <begin position="133"/>
        <end position="154"/>
    </location>
</feature>
<evidence type="ECO:0000256" key="3">
    <source>
        <dbReference type="ARBA" id="ARBA00022989"/>
    </source>
</evidence>
<name>A0A1N7H2Q2_9EURY</name>
<evidence type="ECO:0000313" key="7">
    <source>
        <dbReference type="EMBL" id="SIS18968.1"/>
    </source>
</evidence>
<dbReference type="OrthoDB" id="381741at2157"/>
<evidence type="ECO:0000256" key="4">
    <source>
        <dbReference type="ARBA" id="ARBA00023136"/>
    </source>
</evidence>
<keyword evidence="2 5" id="KW-0812">Transmembrane</keyword>
<feature type="transmembrane region" description="Helical" evidence="5">
    <location>
        <begin position="166"/>
        <end position="185"/>
    </location>
</feature>
<dbReference type="InterPro" id="IPR022764">
    <property type="entry name" value="Peptidase_S54_rhomboid_dom"/>
</dbReference>
<reference evidence="8" key="1">
    <citation type="submission" date="2017-01" db="EMBL/GenBank/DDBJ databases">
        <authorList>
            <person name="Varghese N."/>
            <person name="Submissions S."/>
        </authorList>
    </citation>
    <scope>NUCLEOTIDE SEQUENCE [LARGE SCALE GENOMIC DNA]</scope>
    <source>
        <strain evidence="8">type strain: HArc-</strain>
    </source>
</reference>
<protein>
    <submittedName>
        <fullName evidence="7">Rhomboid family protein</fullName>
    </submittedName>
</protein>
<evidence type="ECO:0000313" key="8">
    <source>
        <dbReference type="Proteomes" id="UP000185936"/>
    </source>
</evidence>
<feature type="transmembrane region" description="Helical" evidence="5">
    <location>
        <begin position="5"/>
        <end position="23"/>
    </location>
</feature>
<evidence type="ECO:0000256" key="5">
    <source>
        <dbReference type="SAM" id="Phobius"/>
    </source>
</evidence>
<accession>A0A1N7H2Q2</accession>
<keyword evidence="3 5" id="KW-1133">Transmembrane helix</keyword>
<dbReference type="Gene3D" id="1.20.1540.10">
    <property type="entry name" value="Rhomboid-like"/>
    <property type="match status" value="1"/>
</dbReference>
<dbReference type="GO" id="GO:0016020">
    <property type="term" value="C:membrane"/>
    <property type="evidence" value="ECO:0007669"/>
    <property type="project" value="UniProtKB-SubCell"/>
</dbReference>